<dbReference type="AlphaFoldDB" id="A0A6P6RY60"/>
<feature type="compositionally biased region" description="Basic residues" evidence="1">
    <location>
        <begin position="16"/>
        <end position="34"/>
    </location>
</feature>
<organism evidence="2 3">
    <name type="scientific">Cyclospora cayetanensis</name>
    <dbReference type="NCBI Taxonomy" id="88456"/>
    <lineage>
        <taxon>Eukaryota</taxon>
        <taxon>Sar</taxon>
        <taxon>Alveolata</taxon>
        <taxon>Apicomplexa</taxon>
        <taxon>Conoidasida</taxon>
        <taxon>Coccidia</taxon>
        <taxon>Eucoccidiorida</taxon>
        <taxon>Eimeriorina</taxon>
        <taxon>Eimeriidae</taxon>
        <taxon>Cyclospora</taxon>
    </lineage>
</organism>
<feature type="region of interest" description="Disordered" evidence="1">
    <location>
        <begin position="166"/>
        <end position="219"/>
    </location>
</feature>
<protein>
    <submittedName>
        <fullName evidence="3">Uncharacterized protein LOC34619105</fullName>
    </submittedName>
</protein>
<reference evidence="3" key="1">
    <citation type="submission" date="2025-08" db="UniProtKB">
        <authorList>
            <consortium name="RefSeq"/>
        </authorList>
    </citation>
    <scope>IDENTIFICATION</scope>
</reference>
<feature type="compositionally biased region" description="Basic and acidic residues" evidence="1">
    <location>
        <begin position="182"/>
        <end position="195"/>
    </location>
</feature>
<evidence type="ECO:0000313" key="3">
    <source>
        <dbReference type="RefSeq" id="XP_026192846.1"/>
    </source>
</evidence>
<sequence>MGHSSGSSSDDELRSGSKKRKSKKEKKSSKKKRDKHLERTEDNDSFLDQVDKDDVDRLLLSLLQISPQVEGELVDVFKQLDLKGTVYLQDLGDPRLRKKLRHLFRALLIGEVEGERGKGWRKVPACKKSLAKFVKRCCKALQPRLGPSNPVFEPLISDYALTEKDQETEEQSAGFDPAKAARKAEEAVQRWREEQAPIEGLSSDSISQKEPLEQKPTASGALAREEWMLEAPAYLRCLAAKDGPDSKRKQILQQKKKDDEEAVRVKAVMEEWNKACKMKSLREMREEGEFAEGEEAYKRWKQSMHVARNVWGKRAADQVAEQEFQHDTKKGQPWQRFDRERDLQARVIQQVSQADYQKLLQQTQLASRFKSSWQTSFL</sequence>
<evidence type="ECO:0000256" key="1">
    <source>
        <dbReference type="SAM" id="MobiDB-lite"/>
    </source>
</evidence>
<evidence type="ECO:0000313" key="2">
    <source>
        <dbReference type="Proteomes" id="UP000515125"/>
    </source>
</evidence>
<proteinExistence type="predicted"/>
<name>A0A6P6RY60_9EIME</name>
<keyword evidence="2" id="KW-1185">Reference proteome</keyword>
<gene>
    <name evidence="3" type="primary">LOC34619105</name>
</gene>
<dbReference type="RefSeq" id="XP_026192846.1">
    <property type="nucleotide sequence ID" value="XM_026337061.1"/>
</dbReference>
<dbReference type="GeneID" id="34619105"/>
<feature type="region of interest" description="Disordered" evidence="1">
    <location>
        <begin position="1"/>
        <end position="43"/>
    </location>
</feature>
<dbReference type="OrthoDB" id="366232at2759"/>
<accession>A0A6P6RY60</accession>
<dbReference type="Proteomes" id="UP000515125">
    <property type="component" value="Unplaced"/>
</dbReference>